<dbReference type="Pfam" id="PF00534">
    <property type="entry name" value="Glycos_transf_1"/>
    <property type="match status" value="1"/>
</dbReference>
<dbReference type="PANTHER" id="PTHR46401:SF2">
    <property type="entry name" value="GLYCOSYLTRANSFERASE WBBK-RELATED"/>
    <property type="match status" value="1"/>
</dbReference>
<dbReference type="eggNOG" id="COG0438">
    <property type="taxonomic scope" value="Bacteria"/>
</dbReference>
<name>S9S457_9RHOB</name>
<dbReference type="SUPFAM" id="SSF53756">
    <property type="entry name" value="UDP-Glycosyltransferase/glycogen phosphorylase"/>
    <property type="match status" value="1"/>
</dbReference>
<dbReference type="STRING" id="1123237.Salmuc_00567"/>
<evidence type="ECO:0000256" key="1">
    <source>
        <dbReference type="ARBA" id="ARBA00022679"/>
    </source>
</evidence>
<reference evidence="5" key="1">
    <citation type="journal article" date="2014" name="Stand. Genomic Sci.">
        <title>Genome sequence of the exopolysaccharide-producing Salipiger mucosus type strain (DSM 16094(T)), a moderately halophilic member of the Roseobacter clade.</title>
        <authorList>
            <person name="Riedel T."/>
            <person name="Spring S."/>
            <person name="Fiebig A."/>
            <person name="Petersen J."/>
            <person name="Kyrpides N.C."/>
            <person name="Goker M."/>
            <person name="Klenk H.P."/>
        </authorList>
    </citation>
    <scope>NUCLEOTIDE SEQUENCE [LARGE SCALE GENOMIC DNA]</scope>
    <source>
        <strain evidence="5">DSM 16094</strain>
    </source>
</reference>
<dbReference type="EMBL" id="APVH01000011">
    <property type="protein sequence ID" value="EPX84970.1"/>
    <property type="molecule type" value="Genomic_DNA"/>
</dbReference>
<evidence type="ECO:0000313" key="5">
    <source>
        <dbReference type="Proteomes" id="UP000015347"/>
    </source>
</evidence>
<dbReference type="InterPro" id="IPR028098">
    <property type="entry name" value="Glyco_trans_4-like_N"/>
</dbReference>
<dbReference type="HOGENOM" id="CLU_009583_2_2_5"/>
<proteinExistence type="predicted"/>
<accession>S9S457</accession>
<dbReference type="Proteomes" id="UP000015347">
    <property type="component" value="Unassembled WGS sequence"/>
</dbReference>
<dbReference type="Gene3D" id="3.40.50.2000">
    <property type="entry name" value="Glycogen Phosphorylase B"/>
    <property type="match status" value="2"/>
</dbReference>
<dbReference type="Pfam" id="PF13439">
    <property type="entry name" value="Glyco_transf_4"/>
    <property type="match status" value="1"/>
</dbReference>
<evidence type="ECO:0000259" key="2">
    <source>
        <dbReference type="Pfam" id="PF00534"/>
    </source>
</evidence>
<organism evidence="4 5">
    <name type="scientific">Salipiger mucosus DSM 16094</name>
    <dbReference type="NCBI Taxonomy" id="1123237"/>
    <lineage>
        <taxon>Bacteria</taxon>
        <taxon>Pseudomonadati</taxon>
        <taxon>Pseudomonadota</taxon>
        <taxon>Alphaproteobacteria</taxon>
        <taxon>Rhodobacterales</taxon>
        <taxon>Roseobacteraceae</taxon>
        <taxon>Salipiger</taxon>
    </lineage>
</organism>
<dbReference type="AlphaFoldDB" id="S9S457"/>
<dbReference type="CDD" id="cd03801">
    <property type="entry name" value="GT4_PimA-like"/>
    <property type="match status" value="1"/>
</dbReference>
<dbReference type="InterPro" id="IPR001296">
    <property type="entry name" value="Glyco_trans_1"/>
</dbReference>
<comment type="caution">
    <text evidence="4">The sequence shown here is derived from an EMBL/GenBank/DDBJ whole genome shotgun (WGS) entry which is preliminary data.</text>
</comment>
<keyword evidence="1 4" id="KW-0808">Transferase</keyword>
<keyword evidence="5" id="KW-1185">Reference proteome</keyword>
<dbReference type="GO" id="GO:0009103">
    <property type="term" value="P:lipopolysaccharide biosynthetic process"/>
    <property type="evidence" value="ECO:0007669"/>
    <property type="project" value="TreeGrafter"/>
</dbReference>
<feature type="domain" description="Glycosyltransferase subfamily 4-like N-terminal" evidence="3">
    <location>
        <begin position="2"/>
        <end position="166"/>
    </location>
</feature>
<evidence type="ECO:0000313" key="4">
    <source>
        <dbReference type="EMBL" id="EPX84970.1"/>
    </source>
</evidence>
<protein>
    <submittedName>
        <fullName evidence="4">Alpha-D-GlcNAc alpha-1,2-L-rhamnosyltransferase</fullName>
        <ecNumber evidence="4">2.4.1.-</ecNumber>
    </submittedName>
</protein>
<dbReference type="GO" id="GO:0016757">
    <property type="term" value="F:glycosyltransferase activity"/>
    <property type="evidence" value="ECO:0007669"/>
    <property type="project" value="UniProtKB-KW"/>
</dbReference>
<feature type="domain" description="Glycosyl transferase family 1" evidence="2">
    <location>
        <begin position="187"/>
        <end position="298"/>
    </location>
</feature>
<evidence type="ECO:0000259" key="3">
    <source>
        <dbReference type="Pfam" id="PF13439"/>
    </source>
</evidence>
<keyword evidence="4" id="KW-0328">Glycosyltransferase</keyword>
<sequence>MMGGIETHCAQILPRLLAQVTPGELQITLLARSRYVEGRGTHDGVRQIPVWSPRDSRLETFVHTFVALLYARFLMRTDIVHLHGIGPGLLAPLARLLGFRLLFTHHGEDYRRQKWGRIARGALRLGERLAVLSSHRVITVSQTTADRLSDRFPACARKITHIPNGLTREPVTPATDAFLEASGLTRGRFAVMVGRVVPEKGQDLLIEAFRNSALARSPDPWKLLIIGDADHESSYSRSIAMMAARDDRIVLAGRTQRKTVMALNAAAGLFVLPSYHEGLSIAALEAIHAGSPILLSDITENLNVGLPDRHYFQAGSIPSLTARLDADPAGYAVDEAFDLTRFDWSQIAARTLDQLVMIAAPRAFGRSAHASSERPTGIRQ</sequence>
<dbReference type="PANTHER" id="PTHR46401">
    <property type="entry name" value="GLYCOSYLTRANSFERASE WBBK-RELATED"/>
    <property type="match status" value="1"/>
</dbReference>
<dbReference type="EC" id="2.4.1.-" evidence="4"/>
<gene>
    <name evidence="4" type="ORF">Salmuc_00567</name>
</gene>